<dbReference type="Gene3D" id="2.60.40.10">
    <property type="entry name" value="Immunoglobulins"/>
    <property type="match status" value="3"/>
</dbReference>
<evidence type="ECO:0000256" key="7">
    <source>
        <dbReference type="ARBA" id="ARBA00023136"/>
    </source>
</evidence>
<dbReference type="Pfam" id="PF00041">
    <property type="entry name" value="fn3"/>
    <property type="match status" value="1"/>
</dbReference>
<evidence type="ECO:0000256" key="3">
    <source>
        <dbReference type="ARBA" id="ARBA00022692"/>
    </source>
</evidence>
<feature type="domain" description="Fibronectin type-III" evidence="11">
    <location>
        <begin position="224"/>
        <end position="320"/>
    </location>
</feature>
<feature type="non-terminal residue" evidence="12">
    <location>
        <position position="1"/>
    </location>
</feature>
<dbReference type="SUPFAM" id="SSF49265">
    <property type="entry name" value="Fibronectin type III"/>
    <property type="match status" value="3"/>
</dbReference>
<organism evidence="12 13">
    <name type="scientific">Polyodon spathula</name>
    <name type="common">North American paddlefish</name>
    <name type="synonym">Squalus spathula</name>
    <dbReference type="NCBI Taxonomy" id="7913"/>
    <lineage>
        <taxon>Eukaryota</taxon>
        <taxon>Metazoa</taxon>
        <taxon>Chordata</taxon>
        <taxon>Craniata</taxon>
        <taxon>Vertebrata</taxon>
        <taxon>Euteleostomi</taxon>
        <taxon>Actinopterygii</taxon>
        <taxon>Chondrostei</taxon>
        <taxon>Acipenseriformes</taxon>
        <taxon>Polyodontidae</taxon>
        <taxon>Polyodon</taxon>
    </lineage>
</organism>
<dbReference type="PROSITE" id="PS50853">
    <property type="entry name" value="FN3"/>
    <property type="match status" value="2"/>
</dbReference>
<keyword evidence="8" id="KW-0675">Receptor</keyword>
<dbReference type="InterPro" id="IPR013783">
    <property type="entry name" value="Ig-like_fold"/>
</dbReference>
<keyword evidence="7" id="KW-0472">Membrane</keyword>
<sequence length="538" mass="60085">MERRCIPFFLAVCILIPRGSVASLRCEWEPHFELGHDIKGSCVLFSPTLPLSCATGFLRVTEGLNVTTQYSSLQRNSTSGSLSFTVPAPREAELHLHCEIICPVLESRLSCQQTITGGYPPAPPSQPQCYIMKEKNGAPPKMNCSWHLRPDSLLRTEFTFHLRMMGGTEWSTVVPVGLSTVMVPRSSFVSHVDGKVWVSAKNALGESQSKMKNFNSEAIVKLEAPSFVSHEVTSDMITVTWNNVDTEKGSDINRNCRLRYREEGVRNWTEADPEDVSGVEYTLDSPQHFTRYLFQVSCMGGKDSPWSEWSDSYTVQSSEAAPVGMLDVWFISDKRNVILYWKELSQENARGSIRVYEVQWEAREGIKNVVNVSRDAVLLSREREQADGLREEFREPCLCIYSLPKDGVFRASVVGYNSEGQTLPATLNFNSQGLLGPSNVTAVSNLEGRSLKVSWTPPSGHTESVQYVVQSMETGLSLSRPWIHWARHDINHSIAVLTGNFKPFTPYNVSVFAVYSNGTSQPSSVLVYTQQGGEPFIV</sequence>
<evidence type="ECO:0000256" key="10">
    <source>
        <dbReference type="SAM" id="SignalP"/>
    </source>
</evidence>
<dbReference type="SMART" id="SM00060">
    <property type="entry name" value="FN3"/>
    <property type="match status" value="2"/>
</dbReference>
<proteinExistence type="inferred from homology"/>
<evidence type="ECO:0000256" key="4">
    <source>
        <dbReference type="ARBA" id="ARBA00022729"/>
    </source>
</evidence>
<dbReference type="Proteomes" id="UP001166093">
    <property type="component" value="Unassembled WGS sequence"/>
</dbReference>
<feature type="signal peptide" evidence="10">
    <location>
        <begin position="1"/>
        <end position="22"/>
    </location>
</feature>
<dbReference type="EMBL" id="JAAWVQ010158550">
    <property type="protein sequence ID" value="MBN3286536.1"/>
    <property type="molecule type" value="Genomic_DNA"/>
</dbReference>
<protein>
    <submittedName>
        <fullName evidence="12">I12R2 protein</fullName>
    </submittedName>
</protein>
<keyword evidence="5" id="KW-0677">Repeat</keyword>
<dbReference type="PANTHER" id="PTHR48423">
    <property type="entry name" value="INTERLEUKIN-27 RECEPTOR SUBUNIT ALPHA"/>
    <property type="match status" value="1"/>
</dbReference>
<evidence type="ECO:0000256" key="9">
    <source>
        <dbReference type="ARBA" id="ARBA00023180"/>
    </source>
</evidence>
<comment type="subcellular location">
    <subcellularLocation>
        <location evidence="1">Membrane</location>
        <topology evidence="1">Single-pass type I membrane protein</topology>
    </subcellularLocation>
</comment>
<dbReference type="PANTHER" id="PTHR48423:SF1">
    <property type="entry name" value="INTERLEUKIN-27 RECEPTOR SUBUNIT ALPHA"/>
    <property type="match status" value="1"/>
</dbReference>
<evidence type="ECO:0000256" key="1">
    <source>
        <dbReference type="ARBA" id="ARBA00004479"/>
    </source>
</evidence>
<keyword evidence="13" id="KW-1185">Reference proteome</keyword>
<dbReference type="InterPro" id="IPR003961">
    <property type="entry name" value="FN3_dom"/>
</dbReference>
<comment type="similarity">
    <text evidence="2">Belongs to the type I cytokine receptor family. Type 2 subfamily.</text>
</comment>
<gene>
    <name evidence="12" type="primary">Il12rb2_2</name>
    <name evidence="12" type="ORF">GTO93_0019853</name>
</gene>
<accession>A0ABS2YK35</accession>
<feature type="domain" description="Fibronectin type-III" evidence="11">
    <location>
        <begin position="436"/>
        <end position="533"/>
    </location>
</feature>
<feature type="non-terminal residue" evidence="12">
    <location>
        <position position="538"/>
    </location>
</feature>
<keyword evidence="6" id="KW-1133">Transmembrane helix</keyword>
<evidence type="ECO:0000313" key="12">
    <source>
        <dbReference type="EMBL" id="MBN3286536.1"/>
    </source>
</evidence>
<evidence type="ECO:0000256" key="8">
    <source>
        <dbReference type="ARBA" id="ARBA00023170"/>
    </source>
</evidence>
<comment type="caution">
    <text evidence="12">The sequence shown here is derived from an EMBL/GenBank/DDBJ whole genome shotgun (WGS) entry which is preliminary data.</text>
</comment>
<evidence type="ECO:0000256" key="5">
    <source>
        <dbReference type="ARBA" id="ARBA00022737"/>
    </source>
</evidence>
<dbReference type="InterPro" id="IPR036116">
    <property type="entry name" value="FN3_sf"/>
</dbReference>
<evidence type="ECO:0000313" key="13">
    <source>
        <dbReference type="Proteomes" id="UP001166093"/>
    </source>
</evidence>
<reference evidence="12" key="1">
    <citation type="journal article" date="2021" name="Cell">
        <title>Tracing the genetic footprints of vertebrate landing in non-teleost ray-finned fishes.</title>
        <authorList>
            <person name="Bi X."/>
            <person name="Wang K."/>
            <person name="Yang L."/>
            <person name="Pan H."/>
            <person name="Jiang H."/>
            <person name="Wei Q."/>
            <person name="Fang M."/>
            <person name="Yu H."/>
            <person name="Zhu C."/>
            <person name="Cai Y."/>
            <person name="He Y."/>
            <person name="Gan X."/>
            <person name="Zeng H."/>
            <person name="Yu D."/>
            <person name="Zhu Y."/>
            <person name="Jiang H."/>
            <person name="Qiu Q."/>
            <person name="Yang H."/>
            <person name="Zhang Y.E."/>
            <person name="Wang W."/>
            <person name="Zhu M."/>
            <person name="He S."/>
            <person name="Zhang G."/>
        </authorList>
    </citation>
    <scope>NUCLEOTIDE SEQUENCE</scope>
    <source>
        <strain evidence="12">Pddl_001</strain>
    </source>
</reference>
<evidence type="ECO:0000256" key="6">
    <source>
        <dbReference type="ARBA" id="ARBA00022989"/>
    </source>
</evidence>
<evidence type="ECO:0000256" key="2">
    <source>
        <dbReference type="ARBA" id="ARBA00008921"/>
    </source>
</evidence>
<evidence type="ECO:0000259" key="11">
    <source>
        <dbReference type="PROSITE" id="PS50853"/>
    </source>
</evidence>
<dbReference type="CDD" id="cd00063">
    <property type="entry name" value="FN3"/>
    <property type="match status" value="2"/>
</dbReference>
<keyword evidence="3" id="KW-0812">Transmembrane</keyword>
<keyword evidence="4 10" id="KW-0732">Signal</keyword>
<keyword evidence="9" id="KW-0325">Glycoprotein</keyword>
<name>A0ABS2YK35_POLSP</name>
<dbReference type="InterPro" id="IPR052672">
    <property type="entry name" value="Type1_Cytokine_Rcpt_Type2"/>
</dbReference>
<feature type="chain" id="PRO_5046266913" evidence="10">
    <location>
        <begin position="23"/>
        <end position="538"/>
    </location>
</feature>